<name>A0A8G1A4E3_9EURY</name>
<dbReference type="Proteomes" id="UP000826709">
    <property type="component" value="Chromosome"/>
</dbReference>
<gene>
    <name evidence="1" type="ORF">E2N92_12625</name>
</gene>
<dbReference type="AlphaFoldDB" id="A0A8G1A4E3"/>
<evidence type="ECO:0000313" key="2">
    <source>
        <dbReference type="Proteomes" id="UP000826709"/>
    </source>
</evidence>
<dbReference type="RefSeq" id="WP_220681526.1">
    <property type="nucleotide sequence ID" value="NZ_CP037968.1"/>
</dbReference>
<evidence type="ECO:0000313" key="1">
    <source>
        <dbReference type="EMBL" id="QYZ80214.1"/>
    </source>
</evidence>
<protein>
    <submittedName>
        <fullName evidence="1">Uncharacterized protein</fullName>
    </submittedName>
</protein>
<sequence length="289" mass="32392">MSKQEIIASSIEVPYDDLFRYNERYIGNVVHLTGQAVQVSETGNKDYIIRLSTKCHGFGVYSGDIVWVEINNADVRVLEDDMLDIYAEVVGIESYTTVLGNEVSLPAVVSRVYRIIDEDSVSTDFMSWGQDANRDIDDSETLDLEDRYKFRDAPHGNTISVKVGPTKRLSHYTTKIGEKSTKHEAQEGKEFLCVLVEVYHLGSGGEGSTWFYTPGVSEFSFILDGREYSPKYLSGYLEGVGSIYSSTTLERKEHTSGYLVYEIPTSSDLASTYLQADLSEDDSPIWKLG</sequence>
<dbReference type="KEGG" id="mfk:E2N92_12625"/>
<proteinExistence type="predicted"/>
<reference evidence="1" key="1">
    <citation type="journal article" date="2005" name="Int. J. Syst. Evol. Microbiol.">
        <title>Methanofollis formosanus sp. nov., isolated from a fish pond.</title>
        <authorList>
            <person name="Wu S.Y."/>
            <person name="Chen S.C."/>
            <person name="Lai M.C."/>
        </authorList>
    </citation>
    <scope>NUCLEOTIDE SEQUENCE</scope>
    <source>
        <strain evidence="1">ML15</strain>
    </source>
</reference>
<reference evidence="1" key="2">
    <citation type="submission" date="2019-03" db="EMBL/GenBank/DDBJ databases">
        <authorList>
            <person name="Chen S.-C."/>
            <person name="Wu S.-Y."/>
            <person name="Lai M.-C."/>
        </authorList>
    </citation>
    <scope>NUCLEOTIDE SEQUENCE</scope>
    <source>
        <strain evidence="1">ML15</strain>
    </source>
</reference>
<organism evidence="1 2">
    <name type="scientific">Methanofollis formosanus</name>
    <dbReference type="NCBI Taxonomy" id="299308"/>
    <lineage>
        <taxon>Archaea</taxon>
        <taxon>Methanobacteriati</taxon>
        <taxon>Methanobacteriota</taxon>
        <taxon>Stenosarchaea group</taxon>
        <taxon>Methanomicrobia</taxon>
        <taxon>Methanomicrobiales</taxon>
        <taxon>Methanomicrobiaceae</taxon>
        <taxon>Methanofollis</taxon>
    </lineage>
</organism>
<keyword evidence="2" id="KW-1185">Reference proteome</keyword>
<dbReference type="OrthoDB" id="284641at2157"/>
<dbReference type="EMBL" id="CP037968">
    <property type="protein sequence ID" value="QYZ80214.1"/>
    <property type="molecule type" value="Genomic_DNA"/>
</dbReference>
<accession>A0A8G1A4E3</accession>